<evidence type="ECO:0000313" key="1">
    <source>
        <dbReference type="EMBL" id="ADH98895.1"/>
    </source>
</evidence>
<sequence>MYEVTEVTYVNEEGPLVFTVMFHVNGEPTVFATDVLYSVNRKQWLANPFITHDLQALMNFGPCAICKETQVACHPLIQEHKDVKSGILNHDTFVRLASERFEARGVGFGVRELMIETDKAVWDRIIEENRQATDGA</sequence>
<name>D6XSV9_BACIE</name>
<dbReference type="KEGG" id="bse:Bsel_1383"/>
<dbReference type="STRING" id="439292.Bsel_1383"/>
<dbReference type="Proteomes" id="UP000000271">
    <property type="component" value="Chromosome"/>
</dbReference>
<protein>
    <submittedName>
        <fullName evidence="1">Uncharacterized protein</fullName>
    </submittedName>
</protein>
<reference evidence="1" key="1">
    <citation type="submission" date="2009-10" db="EMBL/GenBank/DDBJ databases">
        <title>Complete sequence of Bacillus selenitireducens MLS10.</title>
        <authorList>
            <consortium name="US DOE Joint Genome Institute"/>
            <person name="Lucas S."/>
            <person name="Copeland A."/>
            <person name="Lapidus A."/>
            <person name="Glavina del Rio T."/>
            <person name="Dalin E."/>
            <person name="Tice H."/>
            <person name="Bruce D."/>
            <person name="Goodwin L."/>
            <person name="Pitluck S."/>
            <person name="Sims D."/>
            <person name="Brettin T."/>
            <person name="Detter J.C."/>
            <person name="Han C."/>
            <person name="Larimer F."/>
            <person name="Land M."/>
            <person name="Hauser L."/>
            <person name="Kyrpides N."/>
            <person name="Ovchinnikova G."/>
            <person name="Stolz J."/>
        </authorList>
    </citation>
    <scope>NUCLEOTIDE SEQUENCE [LARGE SCALE GENOMIC DNA]</scope>
    <source>
        <strain evidence="1">MLS10</strain>
    </source>
</reference>
<dbReference type="RefSeq" id="WP_013172319.1">
    <property type="nucleotide sequence ID" value="NC_014219.1"/>
</dbReference>
<dbReference type="OrthoDB" id="2965770at2"/>
<accession>D6XSV9</accession>
<proteinExistence type="predicted"/>
<evidence type="ECO:0000313" key="2">
    <source>
        <dbReference type="Proteomes" id="UP000000271"/>
    </source>
</evidence>
<organism evidence="1 2">
    <name type="scientific">Bacillus selenitireducens (strain ATCC 700615 / DSM 15326 / MLS10)</name>
    <dbReference type="NCBI Taxonomy" id="439292"/>
    <lineage>
        <taxon>Bacteria</taxon>
        <taxon>Bacillati</taxon>
        <taxon>Bacillota</taxon>
        <taxon>Bacilli</taxon>
        <taxon>Bacillales</taxon>
        <taxon>Bacillaceae</taxon>
        <taxon>Salisediminibacterium</taxon>
    </lineage>
</organism>
<gene>
    <name evidence="1" type="ordered locus">Bsel_1383</name>
</gene>
<dbReference type="HOGENOM" id="CLU_1871255_0_0_9"/>
<keyword evidence="2" id="KW-1185">Reference proteome</keyword>
<dbReference type="AlphaFoldDB" id="D6XSV9"/>
<dbReference type="EMBL" id="CP001791">
    <property type="protein sequence ID" value="ADH98895.1"/>
    <property type="molecule type" value="Genomic_DNA"/>
</dbReference>